<dbReference type="PROSITE" id="PS00181">
    <property type="entry name" value="GLNA_ATP"/>
    <property type="match status" value="1"/>
</dbReference>
<feature type="binding site" evidence="7">
    <location>
        <position position="358"/>
    </location>
    <ligand>
        <name>Mg(2+)</name>
        <dbReference type="ChEBI" id="CHEBI:18420"/>
        <label>1</label>
    </ligand>
</feature>
<comment type="cofactor">
    <cofactor evidence="7">
        <name>Mg(2+)</name>
        <dbReference type="ChEBI" id="CHEBI:18420"/>
    </cofactor>
    <text evidence="7">Binds 2 Mg(2+) ions per subunit.</text>
</comment>
<dbReference type="GO" id="GO:0004356">
    <property type="term" value="F:glutamine synthetase activity"/>
    <property type="evidence" value="ECO:0007669"/>
    <property type="project" value="UniProtKB-EC"/>
</dbReference>
<dbReference type="RefSeq" id="WP_037447230.1">
    <property type="nucleotide sequence ID" value="NZ_AVFL01000002.1"/>
</dbReference>
<feature type="binding site" evidence="6">
    <location>
        <position position="340"/>
    </location>
    <ligand>
        <name>ATP</name>
        <dbReference type="ChEBI" id="CHEBI:30616"/>
    </ligand>
</feature>
<dbReference type="PROSITE" id="PS00180">
    <property type="entry name" value="GLNA_1"/>
    <property type="match status" value="1"/>
</dbReference>
<feature type="domain" description="GS beta-grasp" evidence="13">
    <location>
        <begin position="14"/>
        <end position="98"/>
    </location>
</feature>
<feature type="binding site" evidence="5">
    <location>
        <begin position="265"/>
        <end position="266"/>
    </location>
    <ligand>
        <name>L-glutamate</name>
        <dbReference type="ChEBI" id="CHEBI:29985"/>
    </ligand>
</feature>
<dbReference type="GO" id="GO:0005737">
    <property type="term" value="C:cytoplasm"/>
    <property type="evidence" value="ECO:0007669"/>
    <property type="project" value="UniProtKB-SubCell"/>
</dbReference>
<dbReference type="Proteomes" id="UP000019486">
    <property type="component" value="Unassembled WGS sequence"/>
</dbReference>
<dbReference type="PANTHER" id="PTHR43407:SF2">
    <property type="entry name" value="GLUTAMINE SYNTHETASE"/>
    <property type="match status" value="1"/>
</dbReference>
<dbReference type="GO" id="GO:0019740">
    <property type="term" value="P:nitrogen utilization"/>
    <property type="evidence" value="ECO:0007669"/>
    <property type="project" value="TreeGrafter"/>
</dbReference>
<evidence type="ECO:0000259" key="13">
    <source>
        <dbReference type="PROSITE" id="PS51986"/>
    </source>
</evidence>
<dbReference type="InterPro" id="IPR036651">
    <property type="entry name" value="Gln_synt_N_sf"/>
</dbReference>
<evidence type="ECO:0000256" key="1">
    <source>
        <dbReference type="ARBA" id="ARBA00003117"/>
    </source>
</evidence>
<comment type="subcellular location">
    <subcellularLocation>
        <location evidence="11">Cytoplasm</location>
    </subcellularLocation>
</comment>
<evidence type="ECO:0000313" key="16">
    <source>
        <dbReference type="Proteomes" id="UP000019486"/>
    </source>
</evidence>
<dbReference type="InterPro" id="IPR027303">
    <property type="entry name" value="Gln_synth_gly_rich_site"/>
</dbReference>
<evidence type="ECO:0000256" key="5">
    <source>
        <dbReference type="PIRSR" id="PIRSR604809-1"/>
    </source>
</evidence>
<evidence type="ECO:0000256" key="3">
    <source>
        <dbReference type="ARBA" id="ARBA00011258"/>
    </source>
</evidence>
<dbReference type="PROSITE" id="PS51986">
    <property type="entry name" value="GS_BETA_GRASP"/>
    <property type="match status" value="1"/>
</dbReference>
<comment type="subunit">
    <text evidence="11">Oligomer of 12 subunits arranged in the form of two hexagons.</text>
</comment>
<dbReference type="InterPro" id="IPR008146">
    <property type="entry name" value="Gln_synth_cat_dom"/>
</dbReference>
<dbReference type="Gene3D" id="3.30.590.10">
    <property type="entry name" value="Glutamine synthetase/guanido kinase, catalytic domain"/>
    <property type="match status" value="1"/>
</dbReference>
<evidence type="ECO:0000256" key="9">
    <source>
        <dbReference type="PROSITE-ProRule" id="PRU01330"/>
    </source>
</evidence>
<organism evidence="15 16">
    <name type="scientific">Skermanella stibiiresistens SB22</name>
    <dbReference type="NCBI Taxonomy" id="1385369"/>
    <lineage>
        <taxon>Bacteria</taxon>
        <taxon>Pseudomonadati</taxon>
        <taxon>Pseudomonadota</taxon>
        <taxon>Alphaproteobacteria</taxon>
        <taxon>Rhodospirillales</taxon>
        <taxon>Azospirillaceae</taxon>
        <taxon>Skermanella</taxon>
    </lineage>
</organism>
<dbReference type="NCBIfam" id="TIGR00653">
    <property type="entry name" value="GlnA"/>
    <property type="match status" value="1"/>
</dbReference>
<sequence length="469" mass="51908">MSDISKVFDLIKEHDVKYVDLRFTDPRGKMHHTAQHICTIEEESFTDGIMFDGSSIAGWKAINESDMTLMPDASTAVMDPFAAQPMLNIFCDVHDPSSGQPYNRDPRSIAKAAQSYMEAAGIGDTAYFGPEAEFFVFDDVRYEVSMNQCYYKIDSEEGPYNSGKKLADGNLGHRPTVKGGYFPVPPIDSAQDLRAEMLTVLGEMGVEIEKHHHEVAASQHELGIKFATLVKTADNMQQFKYVVHNVAAAYGKTATFMPKPVFGDNGSGMHCHQSIWKDGQPVFAGSGYADLSDMALYYIGGIIKHARSLNAFTNPSTNSYKRLVPGYEAPVLLAYSARNRSASCRIPYVASPKGKRVEVRFPDPSANPYLAFAAMLMAGLDGIQNKIHPGEAMDKNLYDLPPDELAAVPTVCGSLRQALDSLEADNDYLTKGDVFAPNMIEAYIELKREEQMAFETSPHPIEYKMYYSV</sequence>
<evidence type="ECO:0000313" key="15">
    <source>
        <dbReference type="EMBL" id="EWY42103.1"/>
    </source>
</evidence>
<feature type="binding site" evidence="7">
    <location>
        <position position="131"/>
    </location>
    <ligand>
        <name>Mg(2+)</name>
        <dbReference type="ChEBI" id="CHEBI:18420"/>
        <label>1</label>
    </ligand>
</feature>
<feature type="binding site" evidence="7">
    <location>
        <position position="214"/>
    </location>
    <ligand>
        <name>Mg(2+)</name>
        <dbReference type="ChEBI" id="CHEBI:18420"/>
        <label>1</label>
    </ligand>
</feature>
<dbReference type="Pfam" id="PF00120">
    <property type="entry name" value="Gln-synt_C"/>
    <property type="match status" value="1"/>
</dbReference>
<gene>
    <name evidence="15" type="primary">glnA</name>
    <name evidence="15" type="ORF">N825_19540</name>
</gene>
<dbReference type="GO" id="GO:0005524">
    <property type="term" value="F:ATP binding"/>
    <property type="evidence" value="ECO:0007669"/>
    <property type="project" value="UniProtKB-KW"/>
</dbReference>
<protein>
    <recommendedName>
        <fullName evidence="12">Glutamine synthetase</fullName>
        <ecNumber evidence="12">6.3.1.2</ecNumber>
    </recommendedName>
</protein>
<dbReference type="Gene3D" id="3.10.20.70">
    <property type="entry name" value="Glutamine synthetase, N-terminal domain"/>
    <property type="match status" value="1"/>
</dbReference>
<dbReference type="FunFam" id="3.30.590.10:FF:000001">
    <property type="entry name" value="Glutamine synthetase"/>
    <property type="match status" value="1"/>
</dbReference>
<comment type="caution">
    <text evidence="15">The sequence shown here is derived from an EMBL/GenBank/DDBJ whole genome shotgun (WGS) entry which is preliminary data.</text>
</comment>
<feature type="binding site" evidence="6">
    <location>
        <position position="353"/>
    </location>
    <ligand>
        <name>ATP</name>
        <dbReference type="ChEBI" id="CHEBI:30616"/>
    </ligand>
</feature>
<evidence type="ECO:0000256" key="6">
    <source>
        <dbReference type="PIRSR" id="PIRSR604809-2"/>
    </source>
</evidence>
<feature type="binding site" evidence="7">
    <location>
        <position position="133"/>
    </location>
    <ligand>
        <name>Mg(2+)</name>
        <dbReference type="ChEBI" id="CHEBI:18420"/>
        <label>1</label>
    </ligand>
</feature>
<dbReference type="SUPFAM" id="SSF55931">
    <property type="entry name" value="Glutamine synthetase/guanido kinase"/>
    <property type="match status" value="1"/>
</dbReference>
<comment type="subunit">
    <text evidence="3">Oligomer of 12 subunits arranged in the form of two hexameric ring.</text>
</comment>
<feature type="binding site" evidence="7">
    <location>
        <position position="270"/>
    </location>
    <ligand>
        <name>Mg(2+)</name>
        <dbReference type="ChEBI" id="CHEBI:18420"/>
        <label>1</label>
    </ligand>
</feature>
<dbReference type="InterPro" id="IPR001637">
    <property type="entry name" value="Gln_synth_I_adenylation_site"/>
</dbReference>
<comment type="catalytic activity">
    <reaction evidence="12">
        <text>L-glutamate + NH4(+) + ATP = L-glutamine + ADP + phosphate + H(+)</text>
        <dbReference type="Rhea" id="RHEA:16169"/>
        <dbReference type="ChEBI" id="CHEBI:15378"/>
        <dbReference type="ChEBI" id="CHEBI:28938"/>
        <dbReference type="ChEBI" id="CHEBI:29985"/>
        <dbReference type="ChEBI" id="CHEBI:30616"/>
        <dbReference type="ChEBI" id="CHEBI:43474"/>
        <dbReference type="ChEBI" id="CHEBI:58359"/>
        <dbReference type="ChEBI" id="CHEBI:456216"/>
        <dbReference type="EC" id="6.3.1.2"/>
    </reaction>
</comment>
<dbReference type="PROSITE" id="PS00182">
    <property type="entry name" value="GLNA_ADENYLATION"/>
    <property type="match status" value="1"/>
</dbReference>
<dbReference type="STRING" id="1385369.N825_19540"/>
<keyword evidence="7" id="KW-0460">Magnesium</keyword>
<feature type="binding site" evidence="5">
    <location>
        <position position="328"/>
    </location>
    <ligand>
        <name>L-glutamate</name>
        <dbReference type="ChEBI" id="CHEBI:29985"/>
    </ligand>
</feature>
<keyword evidence="4" id="KW-0535">Nitrogen fixation</keyword>
<keyword evidence="8" id="KW-0597">Phosphoprotein</keyword>
<reference evidence="15 16" key="1">
    <citation type="submission" date="2013-08" db="EMBL/GenBank/DDBJ databases">
        <title>The genome sequence of Skermanella stibiiresistens.</title>
        <authorList>
            <person name="Zhu W."/>
            <person name="Wang G."/>
        </authorList>
    </citation>
    <scope>NUCLEOTIDE SEQUENCE [LARGE SCALE GENOMIC DNA]</scope>
    <source>
        <strain evidence="15 16">SB22</strain>
    </source>
</reference>
<evidence type="ECO:0000256" key="11">
    <source>
        <dbReference type="RuleBase" id="RU000387"/>
    </source>
</evidence>
<dbReference type="InterPro" id="IPR027302">
    <property type="entry name" value="Gln_synth_N_conserv_site"/>
</dbReference>
<evidence type="ECO:0000256" key="4">
    <source>
        <dbReference type="ARBA" id="ARBA00023231"/>
    </source>
</evidence>
<comment type="function">
    <text evidence="1">Catalyzes the ATP-dependent biosynthesis of glutamine from glutamate and ammonia.</text>
</comment>
<dbReference type="GO" id="GO:0016020">
    <property type="term" value="C:membrane"/>
    <property type="evidence" value="ECO:0007669"/>
    <property type="project" value="TreeGrafter"/>
</dbReference>
<dbReference type="EMBL" id="AVFL01000002">
    <property type="protein sequence ID" value="EWY42103.1"/>
    <property type="molecule type" value="Genomic_DNA"/>
</dbReference>
<keyword evidence="12 15" id="KW-0436">Ligase</keyword>
<dbReference type="GO" id="GO:0006542">
    <property type="term" value="P:glutamine biosynthetic process"/>
    <property type="evidence" value="ECO:0007669"/>
    <property type="project" value="InterPro"/>
</dbReference>
<feature type="binding site" evidence="7">
    <location>
        <position position="221"/>
    </location>
    <ligand>
        <name>Mg(2+)</name>
        <dbReference type="ChEBI" id="CHEBI:18420"/>
        <label>1</label>
    </ligand>
</feature>
<dbReference type="PANTHER" id="PTHR43407">
    <property type="entry name" value="GLUTAMINE SYNTHETASE"/>
    <property type="match status" value="1"/>
</dbReference>
<dbReference type="InterPro" id="IPR014746">
    <property type="entry name" value="Gln_synth/guanido_kin_cat_dom"/>
</dbReference>
<feature type="binding site" evidence="6">
    <location>
        <begin position="272"/>
        <end position="274"/>
    </location>
    <ligand>
        <name>ATP</name>
        <dbReference type="ChEBI" id="CHEBI:30616"/>
    </ligand>
</feature>
<dbReference type="AlphaFoldDB" id="W9HDX8"/>
<evidence type="ECO:0000256" key="12">
    <source>
        <dbReference type="RuleBase" id="RU004356"/>
    </source>
</evidence>
<dbReference type="Pfam" id="PF03951">
    <property type="entry name" value="Gln-synt_N"/>
    <property type="match status" value="1"/>
</dbReference>
<dbReference type="SUPFAM" id="SSF54368">
    <property type="entry name" value="Glutamine synthetase, N-terminal domain"/>
    <property type="match status" value="1"/>
</dbReference>
<keyword evidence="11" id="KW-0963">Cytoplasm</keyword>
<keyword evidence="6 12" id="KW-0547">Nucleotide-binding</keyword>
<dbReference type="PROSITE" id="PS51987">
    <property type="entry name" value="GS_CATALYTIC"/>
    <property type="match status" value="1"/>
</dbReference>
<comment type="similarity">
    <text evidence="2 9 10">Belongs to the glutamine synthetase family.</text>
</comment>
<keyword evidence="6 12" id="KW-0067">ATP-binding</keyword>
<dbReference type="EC" id="6.3.1.2" evidence="12"/>
<dbReference type="GO" id="GO:0046872">
    <property type="term" value="F:metal ion binding"/>
    <property type="evidence" value="ECO:0007669"/>
    <property type="project" value="UniProtKB-KW"/>
</dbReference>
<feature type="binding site" evidence="6">
    <location>
        <position position="209"/>
    </location>
    <ligand>
        <name>ATP</name>
        <dbReference type="ChEBI" id="CHEBI:30616"/>
    </ligand>
</feature>
<dbReference type="InterPro" id="IPR004809">
    <property type="entry name" value="Gln_synth_I"/>
</dbReference>
<dbReference type="InterPro" id="IPR008147">
    <property type="entry name" value="Gln_synt_N"/>
</dbReference>
<feature type="binding site" evidence="5">
    <location>
        <position position="360"/>
    </location>
    <ligand>
        <name>L-glutamate</name>
        <dbReference type="ChEBI" id="CHEBI:29985"/>
    </ligand>
</feature>
<evidence type="ECO:0000256" key="2">
    <source>
        <dbReference type="ARBA" id="ARBA00009897"/>
    </source>
</evidence>
<feature type="modified residue" description="O-AMP-tyrosine" evidence="8">
    <location>
        <position position="398"/>
    </location>
</feature>
<dbReference type="PATRIC" id="fig|1385369.3.peg.834"/>
<evidence type="ECO:0000256" key="8">
    <source>
        <dbReference type="PIRSR" id="PIRSR604809-50"/>
    </source>
</evidence>
<keyword evidence="7" id="KW-0479">Metal-binding</keyword>
<dbReference type="SMART" id="SM01230">
    <property type="entry name" value="Gln-synt_C"/>
    <property type="match status" value="1"/>
</dbReference>
<feature type="domain" description="GS catalytic" evidence="14">
    <location>
        <begin position="106"/>
        <end position="469"/>
    </location>
</feature>
<evidence type="ECO:0000259" key="14">
    <source>
        <dbReference type="PROSITE" id="PS51987"/>
    </source>
</evidence>
<accession>W9HDX8</accession>
<keyword evidence="16" id="KW-1185">Reference proteome</keyword>
<feature type="binding site" evidence="5">
    <location>
        <position position="322"/>
    </location>
    <ligand>
        <name>L-glutamate</name>
        <dbReference type="ChEBI" id="CHEBI:29985"/>
    </ligand>
</feature>
<proteinExistence type="inferred from homology"/>
<feature type="binding site" evidence="5">
    <location>
        <position position="340"/>
    </location>
    <ligand>
        <name>L-glutamate</name>
        <dbReference type="ChEBI" id="CHEBI:29985"/>
    </ligand>
</feature>
<name>W9HDX8_9PROT</name>
<dbReference type="OrthoDB" id="9807095at2"/>
<evidence type="ECO:0000256" key="7">
    <source>
        <dbReference type="PIRSR" id="PIRSR604809-3"/>
    </source>
</evidence>
<evidence type="ECO:0000256" key="10">
    <source>
        <dbReference type="RuleBase" id="RU000384"/>
    </source>
</evidence>